<feature type="region of interest" description="Disordered" evidence="7">
    <location>
        <begin position="387"/>
        <end position="478"/>
    </location>
</feature>
<dbReference type="EMBL" id="MRZV01001761">
    <property type="protein sequence ID" value="PIK36014.1"/>
    <property type="molecule type" value="Genomic_DNA"/>
</dbReference>
<sequence>MNSFFRQQQDIRSFFTRKKGSNVKRKWPEEEEEDDDFQTTKKKPAKKKSKKGGVIFDSDSDSDVEIVSVSKAKGSSKSNGSVSKKTSPYMSKTPAKKKEIDAASFFGASPVQRSNKKVNNGSSKPKAVKVENPRLEIEDHSDDDFQKTLEMLDKQSVPTKTSFASKLSEKMQTSKVLVPQTPEVTPQRRSPRKRVQQAETSPLKTKKTKAVARSQKTRPEIKKEIIRYSPRKTSARSTPEKPKGDSSTPKKANKRGSPFSSKVSPKSPGEGHNNEGSPPDTAEKKRGGPAYRSYLQREGPRCLGSRELPKGEEACLDGLSFVLTGVLEYFDKGELKTHIESLGGAVRASVSKKTSYLVIGREPGESKTQKAQEMKVKMLDEVSLYDLISSRPGKRKANTKKEPSPSKQRSNEKAGTTKQEPNYITPSKIDKGKFSWKPSLANSQLSDSQGSEFNSQESLGRQNSQDSKSSSGQPQASTQMWVDKYKPNNSKQIIGQQGDRSNAKKLTKWLQRWHDNNFGPHKDKARFNRDDGFTFKAALLSGPPGVGKTTTAQIVCKEVGFTYFELNASDARSKKTLQECVSEYLDNTVLGSFFSSKPKTKDQHSRHCLIMDEVDGMSGNEDRGGMQELIQLIKGSRVPVICICNDRSHPKIRSLCNHCFDLRFQRPRLPQIKAAMMSVAFKEGVKIAPALVDNMIMASNQDVRQVLHNMSMWSAGQRSDKMEETTQRDGKEQTVKKDLKMGPWDVLRQVFSSSEEISKMTFNDKVGLFFHDYSIAPLFVQENYPNVIPRKAGGDMKKHLDLLSKTADSIAFGDLVDKQIRSSMKWNLLPLQAVFASVLPGEYMRGHLGGMINFPSWLGKNSSRGKYHRILQELQTHMRMSAATSLQSINQEYLPRMREHLTNPLLSEGSDGVDDVVGVMNDYDLTREDFDNILELTQFSGFREPMKAVPPKVKAAFTRAFNKSSHLNPFSLDWGGKAKAKRGGGFEDAPGVEGDAQETQEEEEEDDEDDKALIAKLKGKTTSKKKEPAGKKGKGPAKGKGRAKGKK</sequence>
<comment type="subunit">
    <text evidence="5">Large subunit of the RFC complex, an heteropentameric complex consisting of RFC1 and four small subunits RFC2, RFC3, RFC4 and RFC5; the RFC complex interacts with PCNA and the interaction involves RFC1.</text>
</comment>
<dbReference type="InterPro" id="IPR008921">
    <property type="entry name" value="DNA_pol3_clamp-load_cplx_C"/>
</dbReference>
<dbReference type="GO" id="GO:0006260">
    <property type="term" value="P:DNA replication"/>
    <property type="evidence" value="ECO:0007669"/>
    <property type="project" value="UniProtKB-KW"/>
</dbReference>
<dbReference type="InterPro" id="IPR012178">
    <property type="entry name" value="RFC1"/>
</dbReference>
<dbReference type="GO" id="GO:0005524">
    <property type="term" value="F:ATP binding"/>
    <property type="evidence" value="ECO:0007669"/>
    <property type="project" value="UniProtKB-UniRule"/>
</dbReference>
<dbReference type="SMART" id="SM00292">
    <property type="entry name" value="BRCT"/>
    <property type="match status" value="1"/>
</dbReference>
<feature type="compositionally biased region" description="Low complexity" evidence="7">
    <location>
        <begin position="257"/>
        <end position="268"/>
    </location>
</feature>
<dbReference type="InterPro" id="IPR013725">
    <property type="entry name" value="DNA_replication_fac_RFC1_C"/>
</dbReference>
<feature type="compositionally biased region" description="Basic and acidic residues" evidence="7">
    <location>
        <begin position="718"/>
        <end position="734"/>
    </location>
</feature>
<dbReference type="GO" id="GO:0061860">
    <property type="term" value="F:DNA clamp unloader activity"/>
    <property type="evidence" value="ECO:0007669"/>
    <property type="project" value="TreeGrafter"/>
</dbReference>
<protein>
    <recommendedName>
        <fullName evidence="2 6">Replication factor C subunit 1</fullName>
    </recommendedName>
</protein>
<dbReference type="Pfam" id="PF00004">
    <property type="entry name" value="AAA"/>
    <property type="match status" value="1"/>
</dbReference>
<dbReference type="GO" id="GO:0005634">
    <property type="term" value="C:nucleus"/>
    <property type="evidence" value="ECO:0007669"/>
    <property type="project" value="UniProtKB-SubCell"/>
</dbReference>
<evidence type="ECO:0000256" key="5">
    <source>
        <dbReference type="ARBA" id="ARBA00064311"/>
    </source>
</evidence>
<organism evidence="9 10">
    <name type="scientific">Stichopus japonicus</name>
    <name type="common">Sea cucumber</name>
    <dbReference type="NCBI Taxonomy" id="307972"/>
    <lineage>
        <taxon>Eukaryota</taxon>
        <taxon>Metazoa</taxon>
        <taxon>Echinodermata</taxon>
        <taxon>Eleutherozoa</taxon>
        <taxon>Echinozoa</taxon>
        <taxon>Holothuroidea</taxon>
        <taxon>Aspidochirotacea</taxon>
        <taxon>Aspidochirotida</taxon>
        <taxon>Stichopodidae</taxon>
        <taxon>Apostichopus</taxon>
    </lineage>
</organism>
<dbReference type="Pfam" id="PF00533">
    <property type="entry name" value="BRCT"/>
    <property type="match status" value="1"/>
</dbReference>
<keyword evidence="6" id="KW-0067">ATP-binding</keyword>
<feature type="compositionally biased region" description="Polar residues" evidence="7">
    <location>
        <begin position="1"/>
        <end position="11"/>
    </location>
</feature>
<dbReference type="GO" id="GO:0006281">
    <property type="term" value="P:DNA repair"/>
    <property type="evidence" value="ECO:0007669"/>
    <property type="project" value="InterPro"/>
</dbReference>
<dbReference type="STRING" id="307972.A0A2G8JJT5"/>
<comment type="similarity">
    <text evidence="1 6">Belongs to the activator 1 large subunit family.</text>
</comment>
<feature type="region of interest" description="Disordered" evidence="7">
    <location>
        <begin position="156"/>
        <end position="308"/>
    </location>
</feature>
<feature type="domain" description="BRCT" evidence="8">
    <location>
        <begin position="311"/>
        <end position="391"/>
    </location>
</feature>
<proteinExistence type="inferred from homology"/>
<dbReference type="InterPro" id="IPR001357">
    <property type="entry name" value="BRCT_dom"/>
</dbReference>
<evidence type="ECO:0000259" key="8">
    <source>
        <dbReference type="PROSITE" id="PS50172"/>
    </source>
</evidence>
<keyword evidence="6" id="KW-0539">Nucleus</keyword>
<dbReference type="Pfam" id="PF08519">
    <property type="entry name" value="RFC1"/>
    <property type="match status" value="1"/>
</dbReference>
<dbReference type="AlphaFoldDB" id="A0A2G8JJT5"/>
<feature type="compositionally biased region" description="Basic residues" evidence="7">
    <location>
        <begin position="1031"/>
        <end position="1047"/>
    </location>
</feature>
<evidence type="ECO:0000256" key="4">
    <source>
        <dbReference type="ARBA" id="ARBA00054501"/>
    </source>
</evidence>
<dbReference type="Gene3D" id="3.40.50.10190">
    <property type="entry name" value="BRCT domain"/>
    <property type="match status" value="1"/>
</dbReference>
<dbReference type="Pfam" id="PF25361">
    <property type="entry name" value="AAA_lid_RFC1"/>
    <property type="match status" value="1"/>
</dbReference>
<feature type="compositionally biased region" description="Acidic residues" evidence="7">
    <location>
        <begin position="995"/>
        <end position="1010"/>
    </location>
</feature>
<feature type="compositionally biased region" description="Polar residues" evidence="7">
    <location>
        <begin position="413"/>
        <end position="425"/>
    </location>
</feature>
<dbReference type="Proteomes" id="UP000230750">
    <property type="component" value="Unassembled WGS sequence"/>
</dbReference>
<dbReference type="InterPro" id="IPR036420">
    <property type="entry name" value="BRCT_dom_sf"/>
</dbReference>
<dbReference type="CDD" id="cd00009">
    <property type="entry name" value="AAA"/>
    <property type="match status" value="1"/>
</dbReference>
<dbReference type="OrthoDB" id="446168at2759"/>
<feature type="compositionally biased region" description="Polar residues" evidence="7">
    <location>
        <begin position="156"/>
        <end position="175"/>
    </location>
</feature>
<dbReference type="Gene3D" id="1.20.272.10">
    <property type="match status" value="1"/>
</dbReference>
<feature type="compositionally biased region" description="Low complexity" evidence="7">
    <location>
        <begin position="65"/>
        <end position="87"/>
    </location>
</feature>
<comment type="caution">
    <text evidence="9">The sequence shown here is derived from an EMBL/GenBank/DDBJ whole genome shotgun (WGS) entry which is preliminary data.</text>
</comment>
<feature type="compositionally biased region" description="Polar residues" evidence="7">
    <location>
        <begin position="440"/>
        <end position="478"/>
    </location>
</feature>
<dbReference type="SUPFAM" id="SSF52540">
    <property type="entry name" value="P-loop containing nucleoside triphosphate hydrolases"/>
    <property type="match status" value="1"/>
</dbReference>
<dbReference type="FunFam" id="3.40.50.300:FF:000395">
    <property type="entry name" value="Replication factor C subunit 1"/>
    <property type="match status" value="1"/>
</dbReference>
<dbReference type="PROSITE" id="PS50172">
    <property type="entry name" value="BRCT"/>
    <property type="match status" value="1"/>
</dbReference>
<feature type="compositionally biased region" description="Polar residues" evidence="7">
    <location>
        <begin position="111"/>
        <end position="123"/>
    </location>
</feature>
<feature type="region of interest" description="Disordered" evidence="7">
    <location>
        <begin position="1"/>
        <end position="143"/>
    </location>
</feature>
<feature type="compositionally biased region" description="Basic and acidic residues" evidence="7">
    <location>
        <begin position="399"/>
        <end position="412"/>
    </location>
</feature>
<evidence type="ECO:0000256" key="7">
    <source>
        <dbReference type="SAM" id="MobiDB-lite"/>
    </source>
</evidence>
<dbReference type="GO" id="GO:0016887">
    <property type="term" value="F:ATP hydrolysis activity"/>
    <property type="evidence" value="ECO:0007669"/>
    <property type="project" value="InterPro"/>
</dbReference>
<feature type="compositionally biased region" description="Basic residues" evidence="7">
    <location>
        <begin position="15"/>
        <end position="25"/>
    </location>
</feature>
<evidence type="ECO:0000313" key="10">
    <source>
        <dbReference type="Proteomes" id="UP000230750"/>
    </source>
</evidence>
<evidence type="ECO:0000256" key="2">
    <source>
        <dbReference type="ARBA" id="ARBA00020401"/>
    </source>
</evidence>
<dbReference type="Gene3D" id="1.10.8.60">
    <property type="match status" value="1"/>
</dbReference>
<dbReference type="Gene3D" id="3.40.50.300">
    <property type="entry name" value="P-loop containing nucleotide triphosphate hydrolases"/>
    <property type="match status" value="1"/>
</dbReference>
<feature type="region of interest" description="Disordered" evidence="7">
    <location>
        <begin position="715"/>
        <end position="734"/>
    </location>
</feature>
<dbReference type="PIRSF" id="PIRSF036578">
    <property type="entry name" value="RFC1"/>
    <property type="match status" value="1"/>
</dbReference>
<name>A0A2G8JJT5_STIJA</name>
<dbReference type="InterPro" id="IPR027417">
    <property type="entry name" value="P-loop_NTPase"/>
</dbReference>
<evidence type="ECO:0000256" key="1">
    <source>
        <dbReference type="ARBA" id="ARBA00006116"/>
    </source>
</evidence>
<dbReference type="GO" id="GO:0005663">
    <property type="term" value="C:DNA replication factor C complex"/>
    <property type="evidence" value="ECO:0007669"/>
    <property type="project" value="InterPro"/>
</dbReference>
<feature type="compositionally biased region" description="Basic and acidic residues" evidence="7">
    <location>
        <begin position="217"/>
        <end position="226"/>
    </location>
</feature>
<feature type="compositionally biased region" description="Basic and acidic residues" evidence="7">
    <location>
        <begin position="128"/>
        <end position="143"/>
    </location>
</feature>
<reference evidence="9 10" key="1">
    <citation type="journal article" date="2017" name="PLoS Biol.">
        <title>The sea cucumber genome provides insights into morphological evolution and visceral regeneration.</title>
        <authorList>
            <person name="Zhang X."/>
            <person name="Sun L."/>
            <person name="Yuan J."/>
            <person name="Sun Y."/>
            <person name="Gao Y."/>
            <person name="Zhang L."/>
            <person name="Li S."/>
            <person name="Dai H."/>
            <person name="Hamel J.F."/>
            <person name="Liu C."/>
            <person name="Yu Y."/>
            <person name="Liu S."/>
            <person name="Lin W."/>
            <person name="Guo K."/>
            <person name="Jin S."/>
            <person name="Xu P."/>
            <person name="Storey K.B."/>
            <person name="Huan P."/>
            <person name="Zhang T."/>
            <person name="Zhou Y."/>
            <person name="Zhang J."/>
            <person name="Lin C."/>
            <person name="Li X."/>
            <person name="Xing L."/>
            <person name="Huo D."/>
            <person name="Sun M."/>
            <person name="Wang L."/>
            <person name="Mercier A."/>
            <person name="Li F."/>
            <person name="Yang H."/>
            <person name="Xiang J."/>
        </authorList>
    </citation>
    <scope>NUCLEOTIDE SEQUENCE [LARGE SCALE GENOMIC DNA]</scope>
    <source>
        <strain evidence="9">Shaxun</strain>
        <tissue evidence="9">Muscle</tissue>
    </source>
</reference>
<evidence type="ECO:0000313" key="9">
    <source>
        <dbReference type="EMBL" id="PIK36014.1"/>
    </source>
</evidence>
<dbReference type="PANTHER" id="PTHR23389">
    <property type="entry name" value="CHROMOSOME TRANSMISSION FIDELITY FACTOR 18"/>
    <property type="match status" value="1"/>
</dbReference>
<feature type="compositionally biased region" description="Basic residues" evidence="7">
    <location>
        <begin position="40"/>
        <end position="51"/>
    </location>
</feature>
<comment type="subcellular location">
    <subcellularLocation>
        <location evidence="6">Nucleus</location>
    </subcellularLocation>
</comment>
<evidence type="ECO:0000256" key="3">
    <source>
        <dbReference type="ARBA" id="ARBA00022705"/>
    </source>
</evidence>
<keyword evidence="10" id="KW-1185">Reference proteome</keyword>
<feature type="region of interest" description="Disordered" evidence="7">
    <location>
        <begin position="980"/>
        <end position="1047"/>
    </location>
</feature>
<keyword evidence="6" id="KW-0547">Nucleotide-binding</keyword>
<comment type="function">
    <text evidence="4">Subunit of the replication factor C (RFC) complex which acts during elongation of primed DNA templates by DNA polymerases delta and epsilon, and is necessary for ATP-dependent loading of proliferating cell nuclear antigen (PCNA) onto primed DNA. This subunit binds to the primer-template junction. Binds the PO-B transcription element as well as other GA rich DNA sequences. Can bind single- or double-stranded DNA.</text>
</comment>
<evidence type="ECO:0000256" key="6">
    <source>
        <dbReference type="PIRNR" id="PIRNR036578"/>
    </source>
</evidence>
<dbReference type="SMART" id="SM00382">
    <property type="entry name" value="AAA"/>
    <property type="match status" value="1"/>
</dbReference>
<keyword evidence="3 6" id="KW-0235">DNA replication</keyword>
<dbReference type="InterPro" id="IPR003959">
    <property type="entry name" value="ATPase_AAA_core"/>
</dbReference>
<dbReference type="GO" id="GO:0003689">
    <property type="term" value="F:DNA clamp loader activity"/>
    <property type="evidence" value="ECO:0007669"/>
    <property type="project" value="UniProtKB-UniRule"/>
</dbReference>
<gene>
    <name evidence="9" type="ORF">BSL78_27158</name>
</gene>
<dbReference type="PANTHER" id="PTHR23389:SF6">
    <property type="entry name" value="REPLICATION FACTOR C SUBUNIT 1"/>
    <property type="match status" value="1"/>
</dbReference>
<dbReference type="SUPFAM" id="SSF48019">
    <property type="entry name" value="post-AAA+ oligomerization domain-like"/>
    <property type="match status" value="1"/>
</dbReference>
<dbReference type="GO" id="GO:0003677">
    <property type="term" value="F:DNA binding"/>
    <property type="evidence" value="ECO:0007669"/>
    <property type="project" value="InterPro"/>
</dbReference>
<dbReference type="FunFam" id="1.10.8.60:FF:000021">
    <property type="entry name" value="Replication factor C subunit 1"/>
    <property type="match status" value="1"/>
</dbReference>
<dbReference type="FunFam" id="1.20.272.10:FF:000005">
    <property type="entry name" value="Replication factor C subunit 1"/>
    <property type="match status" value="1"/>
</dbReference>
<dbReference type="InterPro" id="IPR003593">
    <property type="entry name" value="AAA+_ATPase"/>
</dbReference>
<dbReference type="SUPFAM" id="SSF52113">
    <property type="entry name" value="BRCT domain"/>
    <property type="match status" value="1"/>
</dbReference>
<accession>A0A2G8JJT5</accession>